<evidence type="ECO:0000256" key="10">
    <source>
        <dbReference type="ARBA" id="ARBA00023102"/>
    </source>
</evidence>
<dbReference type="HAMAP" id="MF_01020">
    <property type="entry name" value="HisE"/>
    <property type="match status" value="1"/>
</dbReference>
<evidence type="ECO:0000256" key="2">
    <source>
        <dbReference type="ARBA" id="ARBA00004496"/>
    </source>
</evidence>
<keyword evidence="6 11" id="KW-0028">Amino-acid biosynthesis</keyword>
<evidence type="ECO:0000256" key="4">
    <source>
        <dbReference type="ARBA" id="ARBA00009392"/>
    </source>
</evidence>
<evidence type="ECO:0000256" key="8">
    <source>
        <dbReference type="ARBA" id="ARBA00022801"/>
    </source>
</evidence>
<dbReference type="NCBIfam" id="TIGR03188">
    <property type="entry name" value="histidine_hisI"/>
    <property type="match status" value="1"/>
</dbReference>
<dbReference type="PANTHER" id="PTHR42945:SF9">
    <property type="entry name" value="HISTIDINE BIOSYNTHESIS BIFUNCTIONAL PROTEIN HISIE"/>
    <property type="match status" value="1"/>
</dbReference>
<dbReference type="SUPFAM" id="SSF101386">
    <property type="entry name" value="all-alpha NTP pyrophosphatases"/>
    <property type="match status" value="1"/>
</dbReference>
<dbReference type="InterPro" id="IPR008179">
    <property type="entry name" value="HisE"/>
</dbReference>
<dbReference type="EC" id="3.6.1.31" evidence="11"/>
<comment type="similarity">
    <text evidence="4 11">Belongs to the PRA-PH family.</text>
</comment>
<keyword evidence="7 11" id="KW-0547">Nucleotide-binding</keyword>
<dbReference type="GO" id="GO:0004636">
    <property type="term" value="F:phosphoribosyl-ATP diphosphatase activity"/>
    <property type="evidence" value="ECO:0007669"/>
    <property type="project" value="UniProtKB-EC"/>
</dbReference>
<keyword evidence="8 11" id="KW-0378">Hydrolase</keyword>
<evidence type="ECO:0000256" key="1">
    <source>
        <dbReference type="ARBA" id="ARBA00001460"/>
    </source>
</evidence>
<dbReference type="NCBIfam" id="NF001613">
    <property type="entry name" value="PRK00400.1-5"/>
    <property type="match status" value="1"/>
</dbReference>
<dbReference type="Pfam" id="PF01503">
    <property type="entry name" value="PRA-PH"/>
    <property type="match status" value="1"/>
</dbReference>
<keyword evidence="9 11" id="KW-0067">ATP-binding</keyword>
<reference evidence="13 14" key="1">
    <citation type="submission" date="2020-03" db="EMBL/GenBank/DDBJ databases">
        <authorList>
            <person name="Wang L."/>
            <person name="He N."/>
            <person name="Li Y."/>
            <person name="Fang Y."/>
            <person name="Zhang F."/>
        </authorList>
    </citation>
    <scope>NUCLEOTIDE SEQUENCE [LARGE SCALE GENOMIC DNA]</scope>
    <source>
        <strain evidence="13 14">36D10-4-7</strain>
    </source>
</reference>
<evidence type="ECO:0000256" key="3">
    <source>
        <dbReference type="ARBA" id="ARBA00005204"/>
    </source>
</evidence>
<evidence type="ECO:0000313" key="13">
    <source>
        <dbReference type="EMBL" id="NJR77263.1"/>
    </source>
</evidence>
<dbReference type="PANTHER" id="PTHR42945">
    <property type="entry name" value="HISTIDINE BIOSYNTHESIS BIFUNCTIONAL PROTEIN"/>
    <property type="match status" value="1"/>
</dbReference>
<dbReference type="EMBL" id="JAAVJH010000001">
    <property type="protein sequence ID" value="NJR77263.1"/>
    <property type="molecule type" value="Genomic_DNA"/>
</dbReference>
<keyword evidence="14" id="KW-1185">Reference proteome</keyword>
<dbReference type="NCBIfam" id="NF001611">
    <property type="entry name" value="PRK00400.1-3"/>
    <property type="match status" value="1"/>
</dbReference>
<dbReference type="Gene3D" id="1.10.287.1080">
    <property type="entry name" value="MazG-like"/>
    <property type="match status" value="1"/>
</dbReference>
<dbReference type="Proteomes" id="UP000732399">
    <property type="component" value="Unassembled WGS sequence"/>
</dbReference>
<dbReference type="RefSeq" id="WP_168132755.1">
    <property type="nucleotide sequence ID" value="NZ_JAAVJH010000001.1"/>
</dbReference>
<evidence type="ECO:0000313" key="14">
    <source>
        <dbReference type="Proteomes" id="UP000732399"/>
    </source>
</evidence>
<comment type="catalytic activity">
    <reaction evidence="1 11">
        <text>1-(5-phospho-beta-D-ribosyl)-ATP + H2O = 1-(5-phospho-beta-D-ribosyl)-5'-AMP + diphosphate + H(+)</text>
        <dbReference type="Rhea" id="RHEA:22828"/>
        <dbReference type="ChEBI" id="CHEBI:15377"/>
        <dbReference type="ChEBI" id="CHEBI:15378"/>
        <dbReference type="ChEBI" id="CHEBI:33019"/>
        <dbReference type="ChEBI" id="CHEBI:59457"/>
        <dbReference type="ChEBI" id="CHEBI:73183"/>
        <dbReference type="EC" id="3.6.1.31"/>
    </reaction>
</comment>
<organism evidence="13 14">
    <name type="scientific">Sphingomonas corticis</name>
    <dbReference type="NCBI Taxonomy" id="2722791"/>
    <lineage>
        <taxon>Bacteria</taxon>
        <taxon>Pseudomonadati</taxon>
        <taxon>Pseudomonadota</taxon>
        <taxon>Alphaproteobacteria</taxon>
        <taxon>Sphingomonadales</taxon>
        <taxon>Sphingomonadaceae</taxon>
        <taxon>Sphingomonas</taxon>
    </lineage>
</organism>
<name>A0ABX1CGX8_9SPHN</name>
<comment type="subcellular location">
    <subcellularLocation>
        <location evidence="2 11">Cytoplasm</location>
    </subcellularLocation>
</comment>
<dbReference type="CDD" id="cd11534">
    <property type="entry name" value="NTP-PPase_HisIE_like"/>
    <property type="match status" value="1"/>
</dbReference>
<evidence type="ECO:0000256" key="9">
    <source>
        <dbReference type="ARBA" id="ARBA00022840"/>
    </source>
</evidence>
<evidence type="ECO:0000256" key="6">
    <source>
        <dbReference type="ARBA" id="ARBA00022605"/>
    </source>
</evidence>
<accession>A0ABX1CGX8</accession>
<evidence type="ECO:0000256" key="12">
    <source>
        <dbReference type="SAM" id="MobiDB-lite"/>
    </source>
</evidence>
<comment type="pathway">
    <text evidence="3 11">Amino-acid biosynthesis; L-histidine biosynthesis; L-histidine from 5-phospho-alpha-D-ribose 1-diphosphate: step 2/9.</text>
</comment>
<evidence type="ECO:0000256" key="7">
    <source>
        <dbReference type="ARBA" id="ARBA00022741"/>
    </source>
</evidence>
<evidence type="ECO:0000256" key="11">
    <source>
        <dbReference type="HAMAP-Rule" id="MF_01020"/>
    </source>
</evidence>
<keyword evidence="10 11" id="KW-0368">Histidine biosynthesis</keyword>
<keyword evidence="5 11" id="KW-0963">Cytoplasm</keyword>
<comment type="caution">
    <text evidence="13">The sequence shown here is derived from an EMBL/GenBank/DDBJ whole genome shotgun (WGS) entry which is preliminary data.</text>
</comment>
<proteinExistence type="inferred from homology"/>
<evidence type="ECO:0000256" key="5">
    <source>
        <dbReference type="ARBA" id="ARBA00022490"/>
    </source>
</evidence>
<gene>
    <name evidence="11" type="primary">hisE</name>
    <name evidence="13" type="ORF">HBH26_01385</name>
</gene>
<sequence>MADDILDRLQATIASRKDTGGESDSSYTAQLFRRGRGRIAQKLGEEAVETVIAAMGDDAAAIVPEAADLLYHLLVLLADAGLSLDDVRAELRRREGKSGVVEKAARTGAAGRPLSFSPSQGLKP</sequence>
<feature type="region of interest" description="Disordered" evidence="12">
    <location>
        <begin position="95"/>
        <end position="124"/>
    </location>
</feature>
<dbReference type="InterPro" id="IPR021130">
    <property type="entry name" value="PRib-ATP_PPHydrolase-like"/>
</dbReference>
<protein>
    <recommendedName>
        <fullName evidence="11">Phosphoribosyl-ATP pyrophosphatase</fullName>
        <shortName evidence="11">PRA-PH</shortName>
        <ecNumber evidence="11">3.6.1.31</ecNumber>
    </recommendedName>
</protein>